<dbReference type="PANTHER" id="PTHR45863:SF2">
    <property type="entry name" value="SERINE_THREONINE-PROTEIN KINASE BSK7-RELATED"/>
    <property type="match status" value="1"/>
</dbReference>
<proteinExistence type="inferred from homology"/>
<keyword evidence="18" id="KW-1185">Reference proteome</keyword>
<dbReference type="Pfam" id="PF25575">
    <property type="entry name" value="TPR_BSK1_C"/>
    <property type="match status" value="1"/>
</dbReference>
<dbReference type="Gene3D" id="3.30.200.20">
    <property type="entry name" value="Phosphorylase Kinase, domain 1"/>
    <property type="match status" value="1"/>
</dbReference>
<dbReference type="Gene3D" id="1.10.510.10">
    <property type="entry name" value="Transferase(Phosphotransferase) domain 1"/>
    <property type="match status" value="1"/>
</dbReference>
<dbReference type="GO" id="GO:0005524">
    <property type="term" value="F:ATP binding"/>
    <property type="evidence" value="ECO:0007669"/>
    <property type="project" value="UniProtKB-KW"/>
</dbReference>
<evidence type="ECO:0000256" key="13">
    <source>
        <dbReference type="ARBA" id="ARBA00023288"/>
    </source>
</evidence>
<dbReference type="SUPFAM" id="SSF48452">
    <property type="entry name" value="TPR-like"/>
    <property type="match status" value="1"/>
</dbReference>
<evidence type="ECO:0000256" key="5">
    <source>
        <dbReference type="ARBA" id="ARBA00022527"/>
    </source>
</evidence>
<feature type="domain" description="Protein kinase" evidence="16">
    <location>
        <begin position="125"/>
        <end position="391"/>
    </location>
</feature>
<comment type="similarity">
    <text evidence="2">Belongs to the protein kinase superfamily. Ser/Thr protein kinase family.</text>
</comment>
<dbReference type="FunFam" id="1.10.510.10:FF:000069">
    <property type="entry name" value="probable serine/threonine-protein kinase At5g41260"/>
    <property type="match status" value="1"/>
</dbReference>
<evidence type="ECO:0000256" key="1">
    <source>
        <dbReference type="ARBA" id="ARBA00004193"/>
    </source>
</evidence>
<dbReference type="GO" id="GO:0009742">
    <property type="term" value="P:brassinosteroid mediated signaling pathway"/>
    <property type="evidence" value="ECO:0007669"/>
    <property type="project" value="UniProtKB-KW"/>
</dbReference>
<dbReference type="SUPFAM" id="SSF56112">
    <property type="entry name" value="Protein kinase-like (PK-like)"/>
    <property type="match status" value="1"/>
</dbReference>
<evidence type="ECO:0000256" key="12">
    <source>
        <dbReference type="ARBA" id="ARBA00023136"/>
    </source>
</evidence>
<evidence type="ECO:0000256" key="3">
    <source>
        <dbReference type="ARBA" id="ARBA00012513"/>
    </source>
</evidence>
<dbReference type="InterPro" id="IPR001245">
    <property type="entry name" value="Ser-Thr/Tyr_kinase_cat_dom"/>
</dbReference>
<evidence type="ECO:0000256" key="2">
    <source>
        <dbReference type="ARBA" id="ARBA00008684"/>
    </source>
</evidence>
<evidence type="ECO:0000259" key="16">
    <source>
        <dbReference type="PROSITE" id="PS50011"/>
    </source>
</evidence>
<keyword evidence="4" id="KW-1003">Cell membrane</keyword>
<dbReference type="FunFam" id="3.30.200.20:FF:000154">
    <property type="entry name" value="probable serine/threonine-protein kinase At4g35230"/>
    <property type="match status" value="1"/>
</dbReference>
<dbReference type="Proteomes" id="UP001367508">
    <property type="component" value="Unassembled WGS sequence"/>
</dbReference>
<evidence type="ECO:0000256" key="14">
    <source>
        <dbReference type="ARBA" id="ARBA00047899"/>
    </source>
</evidence>
<evidence type="ECO:0000256" key="7">
    <source>
        <dbReference type="ARBA" id="ARBA00022679"/>
    </source>
</evidence>
<dbReference type="PANTHER" id="PTHR45863">
    <property type="entry name" value="SERINE/THREONINE-PROTEIN KINASE BSK5"/>
    <property type="match status" value="1"/>
</dbReference>
<evidence type="ECO:0000313" key="17">
    <source>
        <dbReference type="EMBL" id="KAK7358624.1"/>
    </source>
</evidence>
<keyword evidence="12" id="KW-0472">Membrane</keyword>
<sequence>MPFVIPTRNFAGKTAPTLSISNFQTSIVSTGISYALYRVKINVDSLKFPYNGVCILPYSLLKERAGMGCDFSKYSPCCLGKEQDGHVPEARVDENEDNAEGIDLPRFHEFTIDQLRRATSGFAVENIVSEHGEKAPNVVYKGRLENQMRIAVKRFNRNAWPDAQQFLEEARAVGQLRNQRLANLLGCCCEGEERLLIAEYMPNDTLAKHLFHWETQPMKWAMRMRVALHLAEALEYCTSKGRALYHDLNAYRVLYDDDYNPKLSCFGLMKNSRDGKSYSTNLAFTPPEYLRTGRVTPESVTYSFGTLLLDLLSGKHIPPSHALDLIRDKNLQTLSDSCLEGQFSNDEGTELVRLASRCLQSEPRERPNPKSLVTALIPLQKDSEVPSHVLMGIPDGTAAFTLSPLGEACLRMDLTAIHEVLEKIGYKDDEGAATELSFQMWTNQMQETLNSKKKGDAAFRHKDFKTAIDNYTVFIDVGTMVSPTVYARRSLSYLMSNMPDEALNDAMQAQVISPVWYIAFYLQAVALLAMGKENEAQVALKEGSSLETKKNTN</sequence>
<protein>
    <recommendedName>
        <fullName evidence="3">non-specific serine/threonine protein kinase</fullName>
        <ecNumber evidence="3">2.7.11.1</ecNumber>
    </recommendedName>
</protein>
<comment type="catalytic activity">
    <reaction evidence="14">
        <text>L-threonyl-[protein] + ATP = O-phospho-L-threonyl-[protein] + ADP + H(+)</text>
        <dbReference type="Rhea" id="RHEA:46608"/>
        <dbReference type="Rhea" id="RHEA-COMP:11060"/>
        <dbReference type="Rhea" id="RHEA-COMP:11605"/>
        <dbReference type="ChEBI" id="CHEBI:15378"/>
        <dbReference type="ChEBI" id="CHEBI:30013"/>
        <dbReference type="ChEBI" id="CHEBI:30616"/>
        <dbReference type="ChEBI" id="CHEBI:61977"/>
        <dbReference type="ChEBI" id="CHEBI:456216"/>
        <dbReference type="EC" id="2.7.11.1"/>
    </reaction>
</comment>
<dbReference type="AlphaFoldDB" id="A0AAN9R5F0"/>
<dbReference type="InterPro" id="IPR045845">
    <property type="entry name" value="BSK"/>
</dbReference>
<name>A0AAN9R5F0_CANGL</name>
<keyword evidence="6" id="KW-1070">Brassinosteroid signaling pathway</keyword>
<evidence type="ECO:0000256" key="10">
    <source>
        <dbReference type="ARBA" id="ARBA00022777"/>
    </source>
</evidence>
<comment type="subcellular location">
    <subcellularLocation>
        <location evidence="1">Cell membrane</location>
        <topology evidence="1">Lipid-anchor</topology>
    </subcellularLocation>
</comment>
<dbReference type="InterPro" id="IPR011009">
    <property type="entry name" value="Kinase-like_dom_sf"/>
</dbReference>
<dbReference type="Gene3D" id="1.25.40.10">
    <property type="entry name" value="Tetratricopeptide repeat domain"/>
    <property type="match status" value="1"/>
</dbReference>
<dbReference type="GO" id="GO:0005886">
    <property type="term" value="C:plasma membrane"/>
    <property type="evidence" value="ECO:0007669"/>
    <property type="project" value="UniProtKB-SubCell"/>
</dbReference>
<gene>
    <name evidence="17" type="ORF">VNO77_00561</name>
</gene>
<reference evidence="17 18" key="1">
    <citation type="submission" date="2024-01" db="EMBL/GenBank/DDBJ databases">
        <title>The genomes of 5 underutilized Papilionoideae crops provide insights into root nodulation and disease resistanc.</title>
        <authorList>
            <person name="Jiang F."/>
        </authorList>
    </citation>
    <scope>NUCLEOTIDE SEQUENCE [LARGE SCALE GENOMIC DNA]</scope>
    <source>
        <strain evidence="17">LVBAO_FW01</strain>
        <tissue evidence="17">Leaves</tissue>
    </source>
</reference>
<keyword evidence="5" id="KW-0723">Serine/threonine-protein kinase</keyword>
<dbReference type="PROSITE" id="PS50011">
    <property type="entry name" value="PROTEIN_KINASE_DOM"/>
    <property type="match status" value="1"/>
</dbReference>
<evidence type="ECO:0000313" key="18">
    <source>
        <dbReference type="Proteomes" id="UP001367508"/>
    </source>
</evidence>
<dbReference type="InterPro" id="IPR058209">
    <property type="entry name" value="TPR_BSK1_C"/>
</dbReference>
<comment type="catalytic activity">
    <reaction evidence="15">
        <text>L-seryl-[protein] + ATP = O-phospho-L-seryl-[protein] + ADP + H(+)</text>
        <dbReference type="Rhea" id="RHEA:17989"/>
        <dbReference type="Rhea" id="RHEA-COMP:9863"/>
        <dbReference type="Rhea" id="RHEA-COMP:11604"/>
        <dbReference type="ChEBI" id="CHEBI:15378"/>
        <dbReference type="ChEBI" id="CHEBI:29999"/>
        <dbReference type="ChEBI" id="CHEBI:30616"/>
        <dbReference type="ChEBI" id="CHEBI:83421"/>
        <dbReference type="ChEBI" id="CHEBI:456216"/>
        <dbReference type="EC" id="2.7.11.1"/>
    </reaction>
</comment>
<keyword evidence="13" id="KW-0449">Lipoprotein</keyword>
<dbReference type="EC" id="2.7.11.1" evidence="3"/>
<dbReference type="GO" id="GO:0004674">
    <property type="term" value="F:protein serine/threonine kinase activity"/>
    <property type="evidence" value="ECO:0007669"/>
    <property type="project" value="UniProtKB-KW"/>
</dbReference>
<evidence type="ECO:0000256" key="9">
    <source>
        <dbReference type="ARBA" id="ARBA00022741"/>
    </source>
</evidence>
<dbReference type="EMBL" id="JAYMYQ010000001">
    <property type="protein sequence ID" value="KAK7358624.1"/>
    <property type="molecule type" value="Genomic_DNA"/>
</dbReference>
<keyword evidence="8" id="KW-0519">Myristate</keyword>
<dbReference type="Pfam" id="PF07714">
    <property type="entry name" value="PK_Tyr_Ser-Thr"/>
    <property type="match status" value="1"/>
</dbReference>
<evidence type="ECO:0000256" key="8">
    <source>
        <dbReference type="ARBA" id="ARBA00022707"/>
    </source>
</evidence>
<evidence type="ECO:0000256" key="15">
    <source>
        <dbReference type="ARBA" id="ARBA00048679"/>
    </source>
</evidence>
<organism evidence="17 18">
    <name type="scientific">Canavalia gladiata</name>
    <name type="common">Sword bean</name>
    <name type="synonym">Dolichos gladiatus</name>
    <dbReference type="NCBI Taxonomy" id="3824"/>
    <lineage>
        <taxon>Eukaryota</taxon>
        <taxon>Viridiplantae</taxon>
        <taxon>Streptophyta</taxon>
        <taxon>Embryophyta</taxon>
        <taxon>Tracheophyta</taxon>
        <taxon>Spermatophyta</taxon>
        <taxon>Magnoliopsida</taxon>
        <taxon>eudicotyledons</taxon>
        <taxon>Gunneridae</taxon>
        <taxon>Pentapetalae</taxon>
        <taxon>rosids</taxon>
        <taxon>fabids</taxon>
        <taxon>Fabales</taxon>
        <taxon>Fabaceae</taxon>
        <taxon>Papilionoideae</taxon>
        <taxon>50 kb inversion clade</taxon>
        <taxon>NPAAA clade</taxon>
        <taxon>indigoferoid/millettioid clade</taxon>
        <taxon>Phaseoleae</taxon>
        <taxon>Canavalia</taxon>
    </lineage>
</organism>
<keyword evidence="10" id="KW-0418">Kinase</keyword>
<accession>A0AAN9R5F0</accession>
<dbReference type="InterPro" id="IPR000719">
    <property type="entry name" value="Prot_kinase_dom"/>
</dbReference>
<keyword evidence="9" id="KW-0547">Nucleotide-binding</keyword>
<evidence type="ECO:0000256" key="6">
    <source>
        <dbReference type="ARBA" id="ARBA00022626"/>
    </source>
</evidence>
<keyword evidence="11" id="KW-0067">ATP-binding</keyword>
<keyword evidence="7" id="KW-0808">Transferase</keyword>
<evidence type="ECO:0000256" key="4">
    <source>
        <dbReference type="ARBA" id="ARBA00022475"/>
    </source>
</evidence>
<evidence type="ECO:0000256" key="11">
    <source>
        <dbReference type="ARBA" id="ARBA00022840"/>
    </source>
</evidence>
<comment type="caution">
    <text evidence="17">The sequence shown here is derived from an EMBL/GenBank/DDBJ whole genome shotgun (WGS) entry which is preliminary data.</text>
</comment>
<dbReference type="FunFam" id="1.25.40.10:FF:000016">
    <property type="entry name" value="probable serine/threonine-protein kinase At4g35230"/>
    <property type="match status" value="1"/>
</dbReference>
<dbReference type="InterPro" id="IPR011990">
    <property type="entry name" value="TPR-like_helical_dom_sf"/>
</dbReference>